<dbReference type="AlphaFoldDB" id="A0A1S2LRM4"/>
<accession>A0A1S2LRM4</accession>
<name>A0A1S2LRM4_9BACI</name>
<evidence type="ECO:0000313" key="3">
    <source>
        <dbReference type="Proteomes" id="UP000179524"/>
    </source>
</evidence>
<protein>
    <recommendedName>
        <fullName evidence="1">YpoC-like domain-containing protein</fullName>
    </recommendedName>
</protein>
<organism evidence="2 3">
    <name type="scientific">Anaerobacillus alkalilacustris</name>
    <dbReference type="NCBI Taxonomy" id="393763"/>
    <lineage>
        <taxon>Bacteria</taxon>
        <taxon>Bacillati</taxon>
        <taxon>Bacillota</taxon>
        <taxon>Bacilli</taxon>
        <taxon>Bacillales</taxon>
        <taxon>Bacillaceae</taxon>
        <taxon>Anaerobacillus</taxon>
    </lineage>
</organism>
<dbReference type="OrthoDB" id="2360594at2"/>
<evidence type="ECO:0000313" key="2">
    <source>
        <dbReference type="EMBL" id="OIJ14773.1"/>
    </source>
</evidence>
<reference evidence="2 3" key="1">
    <citation type="submission" date="2016-10" db="EMBL/GenBank/DDBJ databases">
        <title>Draft genome sequences of four alkaliphilic bacteria belonging to the Anaerobacillus genus.</title>
        <authorList>
            <person name="Bassil N.M."/>
            <person name="Lloyd J.R."/>
        </authorList>
    </citation>
    <scope>NUCLEOTIDE SEQUENCE [LARGE SCALE GENOMIC DNA]</scope>
    <source>
        <strain evidence="2 3">DSM 18345</strain>
    </source>
</reference>
<sequence>MKEIKMPEEFILSPFFEIGDTIFFGSESSFEELINKQPLYFDILYRKQKNTIKPWEDKNTYIPILLEIWKSEKPIITNYFSERKRKEAMEPMKLMIMNFIAFLFWLNDKPVPELKNITPHINLLNTKPVNAVERIAYVLSVPNHHHAFTQLDQLYIELNKKYAVIKLKSV</sequence>
<evidence type="ECO:0000259" key="1">
    <source>
        <dbReference type="Pfam" id="PF21747"/>
    </source>
</evidence>
<feature type="domain" description="YpoC-like" evidence="1">
    <location>
        <begin position="60"/>
        <end position="168"/>
    </location>
</feature>
<gene>
    <name evidence="2" type="ORF">BKP37_07270</name>
</gene>
<dbReference type="RefSeq" id="WP_071308940.1">
    <property type="nucleotide sequence ID" value="NZ_MLQR01000016.1"/>
</dbReference>
<comment type="caution">
    <text evidence="2">The sequence shown here is derived from an EMBL/GenBank/DDBJ whole genome shotgun (WGS) entry which is preliminary data.</text>
</comment>
<keyword evidence="3" id="KW-1185">Reference proteome</keyword>
<proteinExistence type="predicted"/>
<dbReference type="Pfam" id="PF21747">
    <property type="entry name" value="YpoC"/>
    <property type="match status" value="1"/>
</dbReference>
<dbReference type="InterPro" id="IPR048427">
    <property type="entry name" value="YpoC"/>
</dbReference>
<dbReference type="Proteomes" id="UP000179524">
    <property type="component" value="Unassembled WGS sequence"/>
</dbReference>
<dbReference type="EMBL" id="MLQR01000016">
    <property type="protein sequence ID" value="OIJ14773.1"/>
    <property type="molecule type" value="Genomic_DNA"/>
</dbReference>